<dbReference type="OrthoDB" id="9992527at2759"/>
<dbReference type="Pfam" id="PF08240">
    <property type="entry name" value="ADH_N"/>
    <property type="match status" value="1"/>
</dbReference>
<dbReference type="InterPro" id="IPR047122">
    <property type="entry name" value="Trans-enoyl_RdTase-like"/>
</dbReference>
<dbReference type="PANTHER" id="PTHR45348">
    <property type="entry name" value="HYPOTHETICAL OXIDOREDUCTASE (EUROFUNG)"/>
    <property type="match status" value="1"/>
</dbReference>
<dbReference type="InterPro" id="IPR013154">
    <property type="entry name" value="ADH-like_N"/>
</dbReference>
<proteinExistence type="inferred from homology"/>
<dbReference type="PANTHER" id="PTHR45348:SF2">
    <property type="entry name" value="ZINC-TYPE ALCOHOL DEHYDROGENASE-LIKE PROTEIN C2E1P3.01"/>
    <property type="match status" value="1"/>
</dbReference>
<dbReference type="GO" id="GO:0016651">
    <property type="term" value="F:oxidoreductase activity, acting on NAD(P)H"/>
    <property type="evidence" value="ECO:0007669"/>
    <property type="project" value="InterPro"/>
</dbReference>
<keyword evidence="6" id="KW-1185">Reference proteome</keyword>
<sequence length="348" mass="36806">MSQQALVVAEIGKPLVKITRPIPEPKEGQIQVKVTVAGLNPHDAKAQRYGLFIKDSLPSPLAIDIVGTVTKVGPNVSNFKEGDKVFSLGNPMDPDGAGTQEYAILIAETTAKVPENVNADEAATLALNPLTAFWGLFRDPVGLGIPPPAPFKGSQPGFDYSKLSLAVIGGGSAVGKYVIAWAKYAGFGMIITTASKGKSEKELSALGATHILDRHVSATELENQVREIVGDDLQHVFDAVNAGQDAEVGARLLSTSKSGKLVVICGGDFDASKVTGKNAGFKRIMVFASPDPIIGRSYWEELPKLILNGVLKPTMYAVIEGLNLDKLNAAIAAYNAGQNVVKPQLHID</sequence>
<comment type="subunit">
    <text evidence="2">Monomer.</text>
</comment>
<protein>
    <submittedName>
        <fullName evidence="5">GroES-like protein</fullName>
    </submittedName>
</protein>
<dbReference type="EMBL" id="MU007047">
    <property type="protein sequence ID" value="KAF2429455.1"/>
    <property type="molecule type" value="Genomic_DNA"/>
</dbReference>
<accession>A0A9P4TXC5</accession>
<dbReference type="Proteomes" id="UP000800235">
    <property type="component" value="Unassembled WGS sequence"/>
</dbReference>
<evidence type="ECO:0000256" key="3">
    <source>
        <dbReference type="ARBA" id="ARBA00023002"/>
    </source>
</evidence>
<comment type="similarity">
    <text evidence="1">Belongs to the zinc-containing alcohol dehydrogenase family.</text>
</comment>
<dbReference type="SMART" id="SM00829">
    <property type="entry name" value="PKS_ER"/>
    <property type="match status" value="1"/>
</dbReference>
<gene>
    <name evidence="5" type="ORF">EJ08DRAFT_698375</name>
</gene>
<reference evidence="5" key="1">
    <citation type="journal article" date="2020" name="Stud. Mycol.">
        <title>101 Dothideomycetes genomes: a test case for predicting lifestyles and emergence of pathogens.</title>
        <authorList>
            <person name="Haridas S."/>
            <person name="Albert R."/>
            <person name="Binder M."/>
            <person name="Bloem J."/>
            <person name="Labutti K."/>
            <person name="Salamov A."/>
            <person name="Andreopoulos B."/>
            <person name="Baker S."/>
            <person name="Barry K."/>
            <person name="Bills G."/>
            <person name="Bluhm B."/>
            <person name="Cannon C."/>
            <person name="Castanera R."/>
            <person name="Culley D."/>
            <person name="Daum C."/>
            <person name="Ezra D."/>
            <person name="Gonzalez J."/>
            <person name="Henrissat B."/>
            <person name="Kuo A."/>
            <person name="Liang C."/>
            <person name="Lipzen A."/>
            <person name="Lutzoni F."/>
            <person name="Magnuson J."/>
            <person name="Mondo S."/>
            <person name="Nolan M."/>
            <person name="Ohm R."/>
            <person name="Pangilinan J."/>
            <person name="Park H.-J."/>
            <person name="Ramirez L."/>
            <person name="Alfaro M."/>
            <person name="Sun H."/>
            <person name="Tritt A."/>
            <person name="Yoshinaga Y."/>
            <person name="Zwiers L.-H."/>
            <person name="Turgeon B."/>
            <person name="Goodwin S."/>
            <person name="Spatafora J."/>
            <person name="Crous P."/>
            <person name="Grigoriev I."/>
        </authorList>
    </citation>
    <scope>NUCLEOTIDE SEQUENCE</scope>
    <source>
        <strain evidence="5">CBS 130266</strain>
    </source>
</reference>
<keyword evidence="3" id="KW-0560">Oxidoreductase</keyword>
<evidence type="ECO:0000313" key="6">
    <source>
        <dbReference type="Proteomes" id="UP000800235"/>
    </source>
</evidence>
<evidence type="ECO:0000256" key="1">
    <source>
        <dbReference type="ARBA" id="ARBA00008072"/>
    </source>
</evidence>
<dbReference type="InterPro" id="IPR011032">
    <property type="entry name" value="GroES-like_sf"/>
</dbReference>
<feature type="domain" description="Enoyl reductase (ER)" evidence="4">
    <location>
        <begin position="2"/>
        <end position="341"/>
    </location>
</feature>
<dbReference type="InterPro" id="IPR036291">
    <property type="entry name" value="NAD(P)-bd_dom_sf"/>
</dbReference>
<comment type="caution">
    <text evidence="5">The sequence shown here is derived from an EMBL/GenBank/DDBJ whole genome shotgun (WGS) entry which is preliminary data.</text>
</comment>
<dbReference type="Gene3D" id="3.40.50.720">
    <property type="entry name" value="NAD(P)-binding Rossmann-like Domain"/>
    <property type="match status" value="1"/>
</dbReference>
<dbReference type="CDD" id="cd08249">
    <property type="entry name" value="enoyl_reductase_like"/>
    <property type="match status" value="1"/>
</dbReference>
<dbReference type="AlphaFoldDB" id="A0A9P4TXC5"/>
<evidence type="ECO:0000256" key="2">
    <source>
        <dbReference type="ARBA" id="ARBA00011245"/>
    </source>
</evidence>
<name>A0A9P4TXC5_9PEZI</name>
<dbReference type="Gene3D" id="3.90.180.10">
    <property type="entry name" value="Medium-chain alcohol dehydrogenases, catalytic domain"/>
    <property type="match status" value="1"/>
</dbReference>
<evidence type="ECO:0000313" key="5">
    <source>
        <dbReference type="EMBL" id="KAF2429455.1"/>
    </source>
</evidence>
<dbReference type="SUPFAM" id="SSF51735">
    <property type="entry name" value="NAD(P)-binding Rossmann-fold domains"/>
    <property type="match status" value="1"/>
</dbReference>
<dbReference type="SUPFAM" id="SSF50129">
    <property type="entry name" value="GroES-like"/>
    <property type="match status" value="1"/>
</dbReference>
<evidence type="ECO:0000259" key="4">
    <source>
        <dbReference type="SMART" id="SM00829"/>
    </source>
</evidence>
<dbReference type="InterPro" id="IPR020843">
    <property type="entry name" value="ER"/>
</dbReference>
<dbReference type="InterPro" id="IPR013149">
    <property type="entry name" value="ADH-like_C"/>
</dbReference>
<dbReference type="Pfam" id="PF00107">
    <property type="entry name" value="ADH_zinc_N"/>
    <property type="match status" value="1"/>
</dbReference>
<organism evidence="5 6">
    <name type="scientific">Tothia fuscella</name>
    <dbReference type="NCBI Taxonomy" id="1048955"/>
    <lineage>
        <taxon>Eukaryota</taxon>
        <taxon>Fungi</taxon>
        <taxon>Dikarya</taxon>
        <taxon>Ascomycota</taxon>
        <taxon>Pezizomycotina</taxon>
        <taxon>Dothideomycetes</taxon>
        <taxon>Pleosporomycetidae</taxon>
        <taxon>Venturiales</taxon>
        <taxon>Cylindrosympodiaceae</taxon>
        <taxon>Tothia</taxon>
    </lineage>
</organism>